<evidence type="ECO:0000256" key="1">
    <source>
        <dbReference type="SAM" id="Phobius"/>
    </source>
</evidence>
<feature type="transmembrane region" description="Helical" evidence="1">
    <location>
        <begin position="211"/>
        <end position="231"/>
    </location>
</feature>
<sequence length="251" mass="30871">MWQTLINKIKKLIQSRVKLRKTEQDFRYTHSEDHLKIWKLVWVLSFIMFFVFCKIYHTAHIYESKHPFFCQRHIFLEEFNHMPERYCDNGLWDRRTDAFHARRRWVTLTYVEFLYEDVNALCMWDYMLYRDFFTKEFRDLTAEQIKTMPIPELITYFSEPCHYTWNEWGEIEDAARQLQARDLEYLKAMLERMNEDIEVEKAKRLIEIRNFICIFFLLFGFFVAFVAHVTILRWKIESMLHKWAGAPKKGA</sequence>
<geneLocation type="mitochondrion" evidence="2"/>
<gene>
    <name evidence="2" type="primary">orf251</name>
</gene>
<organism evidence="2">
    <name type="scientific">Cafileria marina</name>
    <dbReference type="NCBI Taxonomy" id="2557541"/>
    <lineage>
        <taxon>Eukaryota</taxon>
        <taxon>Sar</taxon>
        <taxon>Stramenopiles</taxon>
        <taxon>Bigyra</taxon>
        <taxon>Opalozoa</taxon>
        <taxon>Bicosoecida</taxon>
        <taxon>Cafileria</taxon>
    </lineage>
</organism>
<keyword evidence="1" id="KW-0472">Membrane</keyword>
<keyword evidence="2" id="KW-0496">Mitochondrion</keyword>
<keyword evidence="1" id="KW-0812">Transmembrane</keyword>
<dbReference type="RefSeq" id="YP_009688821.1">
    <property type="nucleotide sequence ID" value="NC_044635.1"/>
</dbReference>
<evidence type="ECO:0000313" key="2">
    <source>
        <dbReference type="EMBL" id="QEF30245.1"/>
    </source>
</evidence>
<dbReference type="EMBL" id="MK702077">
    <property type="protein sequence ID" value="QEF30245.1"/>
    <property type="molecule type" value="Genomic_DNA"/>
</dbReference>
<reference evidence="2" key="1">
    <citation type="journal article" date="2019" name="Microorganisms">
        <title>Morphology, Ultrastructure, and Mitochondrial Genome of the Marine Non-Photosynthetic Bicosoecid Cafileria marina Gen. et sp. nov.</title>
        <authorList>
            <person name="Jirsova D."/>
            <person name="Fussy Z."/>
            <person name="Richtova J."/>
            <person name="Gruber A."/>
            <person name="Obornik M."/>
        </authorList>
    </citation>
    <scope>NUCLEOTIDE SEQUENCE</scope>
    <source>
        <strain evidence="2">Kf007</strain>
    </source>
</reference>
<name>A0A5B9ISW5_9STRA</name>
<accession>A0A5B9ISW5</accession>
<protein>
    <submittedName>
        <fullName evidence="2">Uncharacterized protein</fullName>
    </submittedName>
</protein>
<dbReference type="GeneID" id="41791355"/>
<proteinExistence type="predicted"/>
<feature type="transmembrane region" description="Helical" evidence="1">
    <location>
        <begin position="37"/>
        <end position="56"/>
    </location>
</feature>
<keyword evidence="1" id="KW-1133">Transmembrane helix</keyword>
<dbReference type="AlphaFoldDB" id="A0A5B9ISW5"/>